<feature type="domain" description="Glucose-methanol-choline oxidoreductase N-terminal" evidence="11">
    <location>
        <begin position="283"/>
        <end position="297"/>
    </location>
</feature>
<evidence type="ECO:0000256" key="7">
    <source>
        <dbReference type="PIRSR" id="PIRSR000137-1"/>
    </source>
</evidence>
<dbReference type="SUPFAM" id="SSF51905">
    <property type="entry name" value="FAD/NAD(P)-binding domain"/>
    <property type="match status" value="1"/>
</dbReference>
<dbReference type="OrthoDB" id="269227at2759"/>
<dbReference type="Proteomes" id="UP000016930">
    <property type="component" value="Unassembled WGS sequence"/>
</dbReference>
<dbReference type="Gene3D" id="3.30.560.10">
    <property type="entry name" value="Glucose Oxidase, domain 3"/>
    <property type="match status" value="1"/>
</dbReference>
<evidence type="ECO:0000256" key="1">
    <source>
        <dbReference type="ARBA" id="ARBA00001974"/>
    </source>
</evidence>
<accession>M2QYN2</accession>
<dbReference type="EMBL" id="KB445796">
    <property type="protein sequence ID" value="EMD37265.1"/>
    <property type="molecule type" value="Genomic_DNA"/>
</dbReference>
<feature type="binding site" evidence="8">
    <location>
        <position position="97"/>
    </location>
    <ligand>
        <name>FAD</name>
        <dbReference type="ChEBI" id="CHEBI:57692"/>
    </ligand>
</feature>
<evidence type="ECO:0000256" key="2">
    <source>
        <dbReference type="ARBA" id="ARBA00010790"/>
    </source>
</evidence>
<evidence type="ECO:0000313" key="12">
    <source>
        <dbReference type="EMBL" id="EMD37265.1"/>
    </source>
</evidence>
<dbReference type="GO" id="GO:0016614">
    <property type="term" value="F:oxidoreductase activity, acting on CH-OH group of donors"/>
    <property type="evidence" value="ECO:0007669"/>
    <property type="project" value="InterPro"/>
</dbReference>
<comment type="similarity">
    <text evidence="2 9">Belongs to the GMC oxidoreductase family.</text>
</comment>
<sequence>MVATLEDVASKVFDYVIIGGGTAGLTIAASLTEDTTVTVLVLEAGSSNLDDPKILLSGRFGATVGNPKYDWGHKTLPQKYCNNRIIEWSQGKGLGGTSTMNFWCWIKPPAGDVDAWQGLGNAGWGWKSFQKYSLRSERFIPETGRDPEGVSRDYIEHRGQSGRLITTVANTFTTLNTTFFETAGNLGIPLIADPYGGYTSGAWTAATSMDPRSNWTKSYAATASYIPVAGRQNFTVLTEAICTRVIFSDAKIDDKLVATGVKFIHVSRVCTVNARKEVICSAGTIKTPQILELSGIGSRDVLRRIGVPLKIELPGVGENVQDHVIIGSAMKLKETSGIEETFDSLRDPEFAREQVRLMELGEPNLHRYAFNAFSYTSLSLVSPDEAESYIQRVNRRVQELKTTDRLPPGRAEQYEIQIRALKDNQNPDLQIVAYPGFLSYSALPDASTRYVSLFCVLNHPLSRGTIHSISDNPLDSPEIDPHYFEDPLDLELFAQNLKFARKFAETEPFKSIVASGVDTVMNYTSDEELLEFTRNTARSAGHAIGSASMLPRDKNGVVDPDLRVYGTANLRIADLSIVPLHVAAHTQSLAYAIGEKLADLLKGSK</sequence>
<organism evidence="12 13">
    <name type="scientific">Ceriporiopsis subvermispora (strain B)</name>
    <name type="common">White-rot fungus</name>
    <name type="synonym">Gelatoporia subvermispora</name>
    <dbReference type="NCBI Taxonomy" id="914234"/>
    <lineage>
        <taxon>Eukaryota</taxon>
        <taxon>Fungi</taxon>
        <taxon>Dikarya</taxon>
        <taxon>Basidiomycota</taxon>
        <taxon>Agaricomycotina</taxon>
        <taxon>Agaricomycetes</taxon>
        <taxon>Polyporales</taxon>
        <taxon>Gelatoporiaceae</taxon>
        <taxon>Gelatoporia</taxon>
    </lineage>
</organism>
<comment type="cofactor">
    <cofactor evidence="1 8">
        <name>FAD</name>
        <dbReference type="ChEBI" id="CHEBI:57692"/>
    </cofactor>
</comment>
<evidence type="ECO:0000256" key="5">
    <source>
        <dbReference type="ARBA" id="ARBA00022827"/>
    </source>
</evidence>
<protein>
    <recommendedName>
        <fullName evidence="10 11">Glucose-methanol-choline oxidoreductase N-terminal domain-containing protein</fullName>
    </recommendedName>
</protein>
<dbReference type="SUPFAM" id="SSF54373">
    <property type="entry name" value="FAD-linked reductases, C-terminal domain"/>
    <property type="match status" value="1"/>
</dbReference>
<keyword evidence="3 9" id="KW-0285">Flavoprotein</keyword>
<evidence type="ECO:0000313" key="13">
    <source>
        <dbReference type="Proteomes" id="UP000016930"/>
    </source>
</evidence>
<dbReference type="PIRSF" id="PIRSF000137">
    <property type="entry name" value="Alcohol_oxidase"/>
    <property type="match status" value="1"/>
</dbReference>
<dbReference type="InterPro" id="IPR007867">
    <property type="entry name" value="GMC_OxRtase_C"/>
</dbReference>
<proteinExistence type="inferred from homology"/>
<dbReference type="HOGENOM" id="CLU_002865_6_0_1"/>
<keyword evidence="13" id="KW-1185">Reference proteome</keyword>
<evidence type="ECO:0000256" key="3">
    <source>
        <dbReference type="ARBA" id="ARBA00022630"/>
    </source>
</evidence>
<evidence type="ECO:0000256" key="9">
    <source>
        <dbReference type="RuleBase" id="RU003968"/>
    </source>
</evidence>
<dbReference type="STRING" id="914234.M2QYN2"/>
<dbReference type="GO" id="GO:0050660">
    <property type="term" value="F:flavin adenine dinucleotide binding"/>
    <property type="evidence" value="ECO:0007669"/>
    <property type="project" value="InterPro"/>
</dbReference>
<dbReference type="AlphaFoldDB" id="M2QYN2"/>
<keyword evidence="5 8" id="KW-0274">FAD</keyword>
<evidence type="ECO:0000256" key="6">
    <source>
        <dbReference type="ARBA" id="ARBA00023002"/>
    </source>
</evidence>
<evidence type="ECO:0000259" key="10">
    <source>
        <dbReference type="PROSITE" id="PS00623"/>
    </source>
</evidence>
<dbReference type="InterPro" id="IPR000172">
    <property type="entry name" value="GMC_OxRdtase_N"/>
</dbReference>
<dbReference type="Gene3D" id="3.50.50.60">
    <property type="entry name" value="FAD/NAD(P)-binding domain"/>
    <property type="match status" value="1"/>
</dbReference>
<dbReference type="InterPro" id="IPR036188">
    <property type="entry name" value="FAD/NAD-bd_sf"/>
</dbReference>
<feature type="active site" description="Proton donor" evidence="7">
    <location>
        <position position="542"/>
    </location>
</feature>
<dbReference type="PANTHER" id="PTHR11552">
    <property type="entry name" value="GLUCOSE-METHANOL-CHOLINE GMC OXIDOREDUCTASE"/>
    <property type="match status" value="1"/>
</dbReference>
<evidence type="ECO:0000256" key="4">
    <source>
        <dbReference type="ARBA" id="ARBA00022729"/>
    </source>
</evidence>
<keyword evidence="6" id="KW-0560">Oxidoreductase</keyword>
<gene>
    <name evidence="12" type="ORF">CERSUDRAFT_105302</name>
</gene>
<name>M2QYN2_CERS8</name>
<keyword evidence="4" id="KW-0732">Signal</keyword>
<evidence type="ECO:0000256" key="8">
    <source>
        <dbReference type="PIRSR" id="PIRSR000137-2"/>
    </source>
</evidence>
<dbReference type="Pfam" id="PF05199">
    <property type="entry name" value="GMC_oxred_C"/>
    <property type="match status" value="1"/>
</dbReference>
<feature type="active site" description="Proton acceptor" evidence="7">
    <location>
        <position position="585"/>
    </location>
</feature>
<dbReference type="PANTHER" id="PTHR11552:SF201">
    <property type="entry name" value="GLUCOSE-METHANOL-CHOLINE OXIDOREDUCTASE N-TERMINAL DOMAIN-CONTAINING PROTEIN"/>
    <property type="match status" value="1"/>
</dbReference>
<dbReference type="PROSITE" id="PS00623">
    <property type="entry name" value="GMC_OXRED_1"/>
    <property type="match status" value="1"/>
</dbReference>
<feature type="domain" description="Glucose-methanol-choline oxidoreductase N-terminal" evidence="10">
    <location>
        <begin position="91"/>
        <end position="114"/>
    </location>
</feature>
<evidence type="ECO:0000259" key="11">
    <source>
        <dbReference type="PROSITE" id="PS00624"/>
    </source>
</evidence>
<dbReference type="Pfam" id="PF00732">
    <property type="entry name" value="GMC_oxred_N"/>
    <property type="match status" value="1"/>
</dbReference>
<reference evidence="12 13" key="1">
    <citation type="journal article" date="2012" name="Proc. Natl. Acad. Sci. U.S.A.">
        <title>Comparative genomics of Ceriporiopsis subvermispora and Phanerochaete chrysosporium provide insight into selective ligninolysis.</title>
        <authorList>
            <person name="Fernandez-Fueyo E."/>
            <person name="Ruiz-Duenas F.J."/>
            <person name="Ferreira P."/>
            <person name="Floudas D."/>
            <person name="Hibbett D.S."/>
            <person name="Canessa P."/>
            <person name="Larrondo L.F."/>
            <person name="James T.Y."/>
            <person name="Seelenfreund D."/>
            <person name="Lobos S."/>
            <person name="Polanco R."/>
            <person name="Tello M."/>
            <person name="Honda Y."/>
            <person name="Watanabe T."/>
            <person name="Watanabe T."/>
            <person name="Ryu J.S."/>
            <person name="Kubicek C.P."/>
            <person name="Schmoll M."/>
            <person name="Gaskell J."/>
            <person name="Hammel K.E."/>
            <person name="St John F.J."/>
            <person name="Vanden Wymelenberg A."/>
            <person name="Sabat G."/>
            <person name="Splinter BonDurant S."/>
            <person name="Syed K."/>
            <person name="Yadav J.S."/>
            <person name="Doddapaneni H."/>
            <person name="Subramanian V."/>
            <person name="Lavin J.L."/>
            <person name="Oguiza J.A."/>
            <person name="Perez G."/>
            <person name="Pisabarro A.G."/>
            <person name="Ramirez L."/>
            <person name="Santoyo F."/>
            <person name="Master E."/>
            <person name="Coutinho P.M."/>
            <person name="Henrissat B."/>
            <person name="Lombard V."/>
            <person name="Magnuson J.K."/>
            <person name="Kuees U."/>
            <person name="Hori C."/>
            <person name="Igarashi K."/>
            <person name="Samejima M."/>
            <person name="Held B.W."/>
            <person name="Barry K.W."/>
            <person name="LaButti K.M."/>
            <person name="Lapidus A."/>
            <person name="Lindquist E.A."/>
            <person name="Lucas S.M."/>
            <person name="Riley R."/>
            <person name="Salamov A.A."/>
            <person name="Hoffmeister D."/>
            <person name="Schwenk D."/>
            <person name="Hadar Y."/>
            <person name="Yarden O."/>
            <person name="de Vries R.P."/>
            <person name="Wiebenga A."/>
            <person name="Stenlid J."/>
            <person name="Eastwood D."/>
            <person name="Grigoriev I.V."/>
            <person name="Berka R.M."/>
            <person name="Blanchette R.A."/>
            <person name="Kersten P."/>
            <person name="Martinez A.T."/>
            <person name="Vicuna R."/>
            <person name="Cullen D."/>
        </authorList>
    </citation>
    <scope>NUCLEOTIDE SEQUENCE [LARGE SCALE GENOMIC DNA]</scope>
    <source>
        <strain evidence="12 13">B</strain>
    </source>
</reference>
<dbReference type="PROSITE" id="PS00624">
    <property type="entry name" value="GMC_OXRED_2"/>
    <property type="match status" value="1"/>
</dbReference>
<dbReference type="InterPro" id="IPR012132">
    <property type="entry name" value="GMC_OxRdtase"/>
</dbReference>